<keyword evidence="2" id="KW-1133">Transmembrane helix</keyword>
<feature type="transmembrane region" description="Helical" evidence="2">
    <location>
        <begin position="539"/>
        <end position="558"/>
    </location>
</feature>
<dbReference type="OrthoDB" id="414214at2759"/>
<gene>
    <name evidence="3" type="ORF">SNAT2548_LOCUS7244</name>
</gene>
<dbReference type="Proteomes" id="UP000604046">
    <property type="component" value="Unassembled WGS sequence"/>
</dbReference>
<keyword evidence="2" id="KW-0472">Membrane</keyword>
<feature type="transmembrane region" description="Helical" evidence="2">
    <location>
        <begin position="445"/>
        <end position="463"/>
    </location>
</feature>
<protein>
    <submittedName>
        <fullName evidence="3">Uncharacterized protein</fullName>
    </submittedName>
</protein>
<comment type="caution">
    <text evidence="3">The sequence shown here is derived from an EMBL/GenBank/DDBJ whole genome shotgun (WGS) entry which is preliminary data.</text>
</comment>
<feature type="compositionally biased region" description="Low complexity" evidence="1">
    <location>
        <begin position="77"/>
        <end position="90"/>
    </location>
</feature>
<feature type="region of interest" description="Disordered" evidence="1">
    <location>
        <begin position="77"/>
        <end position="100"/>
    </location>
</feature>
<feature type="transmembrane region" description="Helical" evidence="2">
    <location>
        <begin position="483"/>
        <end position="506"/>
    </location>
</feature>
<proteinExistence type="predicted"/>
<dbReference type="EMBL" id="CAJNDS010000502">
    <property type="protein sequence ID" value="CAE7212794.1"/>
    <property type="molecule type" value="Genomic_DNA"/>
</dbReference>
<evidence type="ECO:0000313" key="4">
    <source>
        <dbReference type="Proteomes" id="UP000604046"/>
    </source>
</evidence>
<dbReference type="AlphaFoldDB" id="A0A812JSP1"/>
<sequence length="725" mass="80676">MCGSHRRLNASKPSTQVSQAMQSVGARATCAIAVLALIAAALAFAGRSDALRRMDDALRRMDDMLLRVEGLEEQLQVLQSSQNPSAPSAPGQTGQIQVGTAPGPVLSERRLRSQEQKNTWQWFVEHTRCLDFATGDAIGSDGDFSRVAYKVVNLVDDQEELIKSLKMQGLSLFAVLAAAFGEATFFNGDCVLKGVEMYNRALMEHYLPERVELLRKMLSRSPPPILQNASLVPVIGEAFKKIANQEIQIPHDILHVMAWGTLKALLHMFDGNCAPPRGDVKAYMNEISTSSLKADLAPELSSTDWWPVLHYIAENPTVLNERNEEGLTLLMEANIGKGCSSSVPGAWTGAWNVMTGLHEHFRIPMSAMTDGGMTAAMLGVRAEHLYRAQMTELAGSYLESQISFPLFHFENVEMIVLGLHAAVIVVSFLFSLARSNQDSSQRFALVTDFTVKILILSCINVAVRYSNAPEMIARPLQALEVAWNIDATCCWPLLIVLTLGFLYFVLQDFLRACRYEMKGSELRGSSVTALNIYQDPKVALSRCIHTFLLSCFFMAVYWTSIWTPVKMTPFAKTLWAGSLMVQYFITGIFREKLAPGCCSTLRALSRWTMRVDDQENDLLWAALLHQWSFSEDSEEAPRLSRAEVILRFLMCYISNGFFRVFIVYTLPVYLATSERASDFALNAFAVTFISELDDLSSEVTYNVAEPPNNGLSYGLLPHRTATAQQ</sequence>
<accession>A0A812JSP1</accession>
<name>A0A812JSP1_9DINO</name>
<evidence type="ECO:0000256" key="1">
    <source>
        <dbReference type="SAM" id="MobiDB-lite"/>
    </source>
</evidence>
<keyword evidence="2" id="KW-0812">Transmembrane</keyword>
<organism evidence="3 4">
    <name type="scientific">Symbiodinium natans</name>
    <dbReference type="NCBI Taxonomy" id="878477"/>
    <lineage>
        <taxon>Eukaryota</taxon>
        <taxon>Sar</taxon>
        <taxon>Alveolata</taxon>
        <taxon>Dinophyceae</taxon>
        <taxon>Suessiales</taxon>
        <taxon>Symbiodiniaceae</taxon>
        <taxon>Symbiodinium</taxon>
    </lineage>
</organism>
<keyword evidence="4" id="KW-1185">Reference proteome</keyword>
<evidence type="ECO:0000256" key="2">
    <source>
        <dbReference type="SAM" id="Phobius"/>
    </source>
</evidence>
<reference evidence="3" key="1">
    <citation type="submission" date="2021-02" db="EMBL/GenBank/DDBJ databases">
        <authorList>
            <person name="Dougan E. K."/>
            <person name="Rhodes N."/>
            <person name="Thang M."/>
            <person name="Chan C."/>
        </authorList>
    </citation>
    <scope>NUCLEOTIDE SEQUENCE</scope>
</reference>
<evidence type="ECO:0000313" key="3">
    <source>
        <dbReference type="EMBL" id="CAE7212794.1"/>
    </source>
</evidence>
<feature type="transmembrane region" description="Helical" evidence="2">
    <location>
        <begin position="414"/>
        <end position="433"/>
    </location>
</feature>